<evidence type="ECO:0000256" key="1">
    <source>
        <dbReference type="SAM" id="MobiDB-lite"/>
    </source>
</evidence>
<sequence length="57" mass="6492">MSNEIGQVQREKPYDGLPRPSKKQRHLFWSGLEAQPTGVWLEGPPTGHHFQNIAINL</sequence>
<comment type="caution">
    <text evidence="2">The sequence shown here is derived from an EMBL/GenBank/DDBJ whole genome shotgun (WGS) entry which is preliminary data.</text>
</comment>
<evidence type="ECO:0000313" key="2">
    <source>
        <dbReference type="EMBL" id="ELP34910.1"/>
    </source>
</evidence>
<gene>
    <name evidence="2" type="ORF">RBSWK_01203</name>
</gene>
<protein>
    <submittedName>
        <fullName evidence="2">Uncharacterized protein</fullName>
    </submittedName>
</protein>
<accession>L7CM40</accession>
<name>L7CM40_RHOBT</name>
<dbReference type="AlphaFoldDB" id="L7CM40"/>
<dbReference type="EMBL" id="AMWG01000022">
    <property type="protein sequence ID" value="ELP34910.1"/>
    <property type="molecule type" value="Genomic_DNA"/>
</dbReference>
<proteinExistence type="predicted"/>
<evidence type="ECO:0000313" key="3">
    <source>
        <dbReference type="Proteomes" id="UP000010959"/>
    </source>
</evidence>
<feature type="region of interest" description="Disordered" evidence="1">
    <location>
        <begin position="1"/>
        <end position="22"/>
    </location>
</feature>
<organism evidence="2 3">
    <name type="scientific">Rhodopirellula baltica SWK14</name>
    <dbReference type="NCBI Taxonomy" id="993516"/>
    <lineage>
        <taxon>Bacteria</taxon>
        <taxon>Pseudomonadati</taxon>
        <taxon>Planctomycetota</taxon>
        <taxon>Planctomycetia</taxon>
        <taxon>Pirellulales</taxon>
        <taxon>Pirellulaceae</taxon>
        <taxon>Rhodopirellula</taxon>
    </lineage>
</organism>
<dbReference type="Proteomes" id="UP000010959">
    <property type="component" value="Unassembled WGS sequence"/>
</dbReference>
<reference evidence="2 3" key="1">
    <citation type="journal article" date="2013" name="Mar. Genomics">
        <title>Expression of sulfatases in Rhodopirellula baltica and the diversity of sulfatases in the genus Rhodopirellula.</title>
        <authorList>
            <person name="Wegner C.E."/>
            <person name="Richter-Heitmann T."/>
            <person name="Klindworth A."/>
            <person name="Klockow C."/>
            <person name="Richter M."/>
            <person name="Achstetter T."/>
            <person name="Glockner F.O."/>
            <person name="Harder J."/>
        </authorList>
    </citation>
    <scope>NUCLEOTIDE SEQUENCE [LARGE SCALE GENOMIC DNA]</scope>
    <source>
        <strain evidence="2 3">SWK14</strain>
    </source>
</reference>